<name>A0AA87ZRJ3_FICCA</name>
<evidence type="ECO:0000313" key="2">
    <source>
        <dbReference type="EMBL" id="GMN31753.1"/>
    </source>
</evidence>
<protein>
    <submittedName>
        <fullName evidence="2">Uncharacterized protein</fullName>
    </submittedName>
</protein>
<proteinExistence type="predicted"/>
<sequence>MEATWDSDGCLRESYEFELCEPRGGGRRWWGWRFNAVPLRITLDLVGSPPDLVGLSTFSASWAWALAASTEEAGALTAMPSPARRRRRRPSHWISSSSDCTMTTLCPGSPDRGHLLPGLRR</sequence>
<evidence type="ECO:0000313" key="3">
    <source>
        <dbReference type="Proteomes" id="UP001187192"/>
    </source>
</evidence>
<accession>A0AA87ZRJ3</accession>
<evidence type="ECO:0000256" key="1">
    <source>
        <dbReference type="SAM" id="MobiDB-lite"/>
    </source>
</evidence>
<dbReference type="Proteomes" id="UP001187192">
    <property type="component" value="Unassembled WGS sequence"/>
</dbReference>
<organism evidence="2 3">
    <name type="scientific">Ficus carica</name>
    <name type="common">Common fig</name>
    <dbReference type="NCBI Taxonomy" id="3494"/>
    <lineage>
        <taxon>Eukaryota</taxon>
        <taxon>Viridiplantae</taxon>
        <taxon>Streptophyta</taxon>
        <taxon>Embryophyta</taxon>
        <taxon>Tracheophyta</taxon>
        <taxon>Spermatophyta</taxon>
        <taxon>Magnoliopsida</taxon>
        <taxon>eudicotyledons</taxon>
        <taxon>Gunneridae</taxon>
        <taxon>Pentapetalae</taxon>
        <taxon>rosids</taxon>
        <taxon>fabids</taxon>
        <taxon>Rosales</taxon>
        <taxon>Moraceae</taxon>
        <taxon>Ficeae</taxon>
        <taxon>Ficus</taxon>
    </lineage>
</organism>
<reference evidence="2" key="1">
    <citation type="submission" date="2023-07" db="EMBL/GenBank/DDBJ databases">
        <title>draft genome sequence of fig (Ficus carica).</title>
        <authorList>
            <person name="Takahashi T."/>
            <person name="Nishimura K."/>
        </authorList>
    </citation>
    <scope>NUCLEOTIDE SEQUENCE</scope>
</reference>
<comment type="caution">
    <text evidence="2">The sequence shown here is derived from an EMBL/GenBank/DDBJ whole genome shotgun (WGS) entry which is preliminary data.</text>
</comment>
<dbReference type="EMBL" id="BTGU01004757">
    <property type="protein sequence ID" value="GMN31753.1"/>
    <property type="molecule type" value="Genomic_DNA"/>
</dbReference>
<dbReference type="AlphaFoldDB" id="A0AA87ZRJ3"/>
<feature type="region of interest" description="Disordered" evidence="1">
    <location>
        <begin position="77"/>
        <end position="107"/>
    </location>
</feature>
<keyword evidence="3" id="KW-1185">Reference proteome</keyword>
<gene>
    <name evidence="2" type="ORF">TIFTF001_046541</name>
</gene>